<dbReference type="GO" id="GO:0008479">
    <property type="term" value="F:tRNA-guanosine(34) queuine transglycosylase activity"/>
    <property type="evidence" value="ECO:0007669"/>
    <property type="project" value="UniProtKB-UniRule"/>
</dbReference>
<dbReference type="Proteomes" id="UP001144471">
    <property type="component" value="Unassembled WGS sequence"/>
</dbReference>
<name>A0A9W6LN68_9FUSO</name>
<comment type="cofactor">
    <cofactor evidence="5">
        <name>Zn(2+)</name>
        <dbReference type="ChEBI" id="CHEBI:29105"/>
    </cofactor>
    <text evidence="5">Binds 1 zinc ion per subunit.</text>
</comment>
<evidence type="ECO:0000313" key="7">
    <source>
        <dbReference type="EMBL" id="GLI57016.1"/>
    </source>
</evidence>
<comment type="pathway">
    <text evidence="5">tRNA modification; tRNA-queuosine biosynthesis.</text>
</comment>
<evidence type="ECO:0000256" key="4">
    <source>
        <dbReference type="ARBA" id="ARBA00050112"/>
    </source>
</evidence>
<evidence type="ECO:0000256" key="5">
    <source>
        <dbReference type="HAMAP-Rule" id="MF_00168"/>
    </source>
</evidence>
<organism evidence="7 8">
    <name type="scientific">Propionigenium maris DSM 9537</name>
    <dbReference type="NCBI Taxonomy" id="1123000"/>
    <lineage>
        <taxon>Bacteria</taxon>
        <taxon>Fusobacteriati</taxon>
        <taxon>Fusobacteriota</taxon>
        <taxon>Fusobacteriia</taxon>
        <taxon>Fusobacteriales</taxon>
        <taxon>Fusobacteriaceae</taxon>
        <taxon>Propionigenium</taxon>
    </lineage>
</organism>
<feature type="binding site" evidence="5">
    <location>
        <position position="340"/>
    </location>
    <ligand>
        <name>Zn(2+)</name>
        <dbReference type="ChEBI" id="CHEBI:29105"/>
    </ligand>
</feature>
<keyword evidence="5" id="KW-0862">Zinc</keyword>
<protein>
    <recommendedName>
        <fullName evidence="5">Queuine tRNA-ribosyltransferase</fullName>
        <ecNumber evidence="5">2.4.2.29</ecNumber>
    </recommendedName>
    <alternativeName>
        <fullName evidence="5">Guanine insertion enzyme</fullName>
    </alternativeName>
    <alternativeName>
        <fullName evidence="5">tRNA-guanine transglycosylase</fullName>
    </alternativeName>
</protein>
<keyword evidence="8" id="KW-1185">Reference proteome</keyword>
<proteinExistence type="inferred from homology"/>
<feature type="binding site" evidence="5">
    <location>
        <begin position="95"/>
        <end position="99"/>
    </location>
    <ligand>
        <name>substrate</name>
    </ligand>
</feature>
<dbReference type="InterPro" id="IPR036511">
    <property type="entry name" value="TGT-like_sf"/>
</dbReference>
<evidence type="ECO:0000256" key="1">
    <source>
        <dbReference type="ARBA" id="ARBA00022676"/>
    </source>
</evidence>
<comment type="catalytic activity">
    <reaction evidence="4 5">
        <text>7-aminomethyl-7-carbaguanine + guanosine(34) in tRNA = 7-aminomethyl-7-carbaguanosine(34) in tRNA + guanine</text>
        <dbReference type="Rhea" id="RHEA:24104"/>
        <dbReference type="Rhea" id="RHEA-COMP:10341"/>
        <dbReference type="Rhea" id="RHEA-COMP:10342"/>
        <dbReference type="ChEBI" id="CHEBI:16235"/>
        <dbReference type="ChEBI" id="CHEBI:58703"/>
        <dbReference type="ChEBI" id="CHEBI:74269"/>
        <dbReference type="ChEBI" id="CHEBI:82833"/>
        <dbReference type="EC" id="2.4.2.29"/>
    </reaction>
</comment>
<keyword evidence="2 5" id="KW-0808">Transferase</keyword>
<feature type="binding site" evidence="5">
    <location>
        <position position="314"/>
    </location>
    <ligand>
        <name>Zn(2+)</name>
        <dbReference type="ChEBI" id="CHEBI:29105"/>
    </ligand>
</feature>
<comment type="similarity">
    <text evidence="5">Belongs to the queuine tRNA-ribosyltransferase family.</text>
</comment>
<keyword evidence="1 5" id="KW-0328">Glycosyltransferase</keyword>
<evidence type="ECO:0000313" key="8">
    <source>
        <dbReference type="Proteomes" id="UP001144471"/>
    </source>
</evidence>
<dbReference type="SUPFAM" id="SSF51713">
    <property type="entry name" value="tRNA-guanine transglycosylase"/>
    <property type="match status" value="1"/>
</dbReference>
<accession>A0A9W6LN68</accession>
<dbReference type="GO" id="GO:0046872">
    <property type="term" value="F:metal ion binding"/>
    <property type="evidence" value="ECO:0007669"/>
    <property type="project" value="UniProtKB-KW"/>
</dbReference>
<reference evidence="7" key="1">
    <citation type="submission" date="2022-12" db="EMBL/GenBank/DDBJ databases">
        <title>Reference genome sequencing for broad-spectrum identification of bacterial and archaeal isolates by mass spectrometry.</title>
        <authorList>
            <person name="Sekiguchi Y."/>
            <person name="Tourlousse D.M."/>
        </authorList>
    </citation>
    <scope>NUCLEOTIDE SEQUENCE</scope>
    <source>
        <strain evidence="7">10succ1</strain>
    </source>
</reference>
<feature type="binding site" evidence="5">
    <location>
        <position position="221"/>
    </location>
    <ligand>
        <name>substrate</name>
    </ligand>
</feature>
<dbReference type="EMBL" id="BSDY01000012">
    <property type="protein sequence ID" value="GLI57016.1"/>
    <property type="molecule type" value="Genomic_DNA"/>
</dbReference>
<dbReference type="Pfam" id="PF01702">
    <property type="entry name" value="TGT"/>
    <property type="match status" value="1"/>
</dbReference>
<dbReference type="AlphaFoldDB" id="A0A9W6LN68"/>
<feature type="region of interest" description="RNA binding" evidence="5">
    <location>
        <begin position="252"/>
        <end position="258"/>
    </location>
</feature>
<dbReference type="RefSeq" id="WP_281836451.1">
    <property type="nucleotide sequence ID" value="NZ_BSDY01000012.1"/>
</dbReference>
<dbReference type="HAMAP" id="MF_00168">
    <property type="entry name" value="Q_tRNA_Tgt"/>
    <property type="match status" value="1"/>
</dbReference>
<dbReference type="NCBIfam" id="TIGR00449">
    <property type="entry name" value="tgt_general"/>
    <property type="match status" value="1"/>
</dbReference>
<dbReference type="Gene3D" id="3.20.20.105">
    <property type="entry name" value="Queuine tRNA-ribosyltransferase-like"/>
    <property type="match status" value="1"/>
</dbReference>
<feature type="domain" description="tRNA-guanine(15) transglycosylase-like" evidence="6">
    <location>
        <begin position="17"/>
        <end position="373"/>
    </location>
</feature>
<evidence type="ECO:0000256" key="2">
    <source>
        <dbReference type="ARBA" id="ARBA00022679"/>
    </source>
</evidence>
<feature type="active site" description="Proton acceptor" evidence="5">
    <location>
        <position position="95"/>
    </location>
</feature>
<dbReference type="EC" id="2.4.2.29" evidence="5"/>
<evidence type="ECO:0000259" key="6">
    <source>
        <dbReference type="Pfam" id="PF01702"/>
    </source>
</evidence>
<dbReference type="InterPro" id="IPR004803">
    <property type="entry name" value="TGT"/>
</dbReference>
<feature type="binding site" evidence="5">
    <location>
        <position position="192"/>
    </location>
    <ligand>
        <name>substrate</name>
    </ligand>
</feature>
<comment type="function">
    <text evidence="5">Catalyzes the base-exchange of a guanine (G) residue with the queuine precursor 7-aminomethyl-7-deazaguanine (PreQ1) at position 34 (anticodon wobble position) in tRNAs with GU(N) anticodons (tRNA-Asp, -Asn, -His and -Tyr). Catalysis occurs through a double-displacement mechanism. The nucleophile active site attacks the C1' of nucleotide 34 to detach the guanine base from the RNA, forming a covalent enzyme-RNA intermediate. The proton acceptor active site deprotonates the incoming PreQ1, allowing a nucleophilic attack on the C1' of the ribose to form the product. After dissociation, two additional enzymatic reactions on the tRNA convert PreQ1 to queuine (Q), resulting in the hypermodified nucleoside queuosine (7-(((4,5-cis-dihydroxy-2-cyclopenten-1-yl)amino)methyl)-7-deazaguanosine).</text>
</comment>
<dbReference type="NCBIfam" id="TIGR00430">
    <property type="entry name" value="Q_tRNA_tgt"/>
    <property type="match status" value="1"/>
</dbReference>
<feature type="binding site" evidence="5">
    <location>
        <position position="311"/>
    </location>
    <ligand>
        <name>Zn(2+)</name>
        <dbReference type="ChEBI" id="CHEBI:29105"/>
    </ligand>
</feature>
<comment type="caution">
    <text evidence="5">Lacks conserved residue(s) required for the propagation of feature annotation.</text>
</comment>
<dbReference type="FunFam" id="3.20.20.105:FF:000001">
    <property type="entry name" value="Queuine tRNA-ribosyltransferase"/>
    <property type="match status" value="1"/>
</dbReference>
<dbReference type="InterPro" id="IPR050076">
    <property type="entry name" value="ArchSynthase1/Queuine_TRR"/>
</dbReference>
<gene>
    <name evidence="5 7" type="primary">tgt</name>
    <name evidence="7" type="ORF">PM10SUCC1_25300</name>
</gene>
<feature type="active site" description="Nucleophile" evidence="5">
    <location>
        <position position="271"/>
    </location>
</feature>
<feature type="binding site" evidence="5">
    <location>
        <position position="309"/>
    </location>
    <ligand>
        <name>Zn(2+)</name>
        <dbReference type="ChEBI" id="CHEBI:29105"/>
    </ligand>
</feature>
<comment type="subunit">
    <text evidence="5">Homodimer. Within each dimer, one monomer is responsible for RNA recognition and catalysis, while the other monomer binds to the replacement base PreQ1.</text>
</comment>
<keyword evidence="3 5" id="KW-0819">tRNA processing</keyword>
<sequence length="388" mass="44187">MSKKLPVTYELQHKNGKARAGKVMTPHGEVETPVFMPVGTQATVKTMNPEEVAELGAQIILGNTYHLFLRPGDELIGKFGGLHNFMNWNKPILTDSGGFQVFSLGEIRKIKEEGVEFRSHIDGSKQFISPEKSINIQNNLGSDIVMLFDECPPGMSSREYLIPSIERTTRWAKRCIDAHKRPEDQGLFAIVQGGIYEDLREKSMNELMEMDEHFSGYAVGGLAVGEPREDMYRILDYIVEKLPEDKPRYLMGVGEPIDMLEAVESGIDMMDCVQPSRIGRHGTVFTKYGRLVIKNAAYAEDPRPLDEDCDCYVCKNFTRAYIRHLFKAGEMLGLKLATYHNLHFLIKMMNGAREAIKEERFLEYKEKFEANYTQGKKSEWIKPKKIGE</sequence>
<dbReference type="InterPro" id="IPR002616">
    <property type="entry name" value="tRNA_ribo_trans-like"/>
</dbReference>
<dbReference type="PANTHER" id="PTHR46499">
    <property type="entry name" value="QUEUINE TRNA-RIBOSYLTRANSFERASE"/>
    <property type="match status" value="1"/>
</dbReference>
<dbReference type="PANTHER" id="PTHR46499:SF1">
    <property type="entry name" value="QUEUINE TRNA-RIBOSYLTRANSFERASE"/>
    <property type="match status" value="1"/>
</dbReference>
<comment type="caution">
    <text evidence="7">The sequence shown here is derived from an EMBL/GenBank/DDBJ whole genome shotgun (WGS) entry which is preliminary data.</text>
</comment>
<dbReference type="GO" id="GO:0005829">
    <property type="term" value="C:cytosol"/>
    <property type="evidence" value="ECO:0007669"/>
    <property type="project" value="TreeGrafter"/>
</dbReference>
<keyword evidence="5" id="KW-0671">Queuosine biosynthesis</keyword>
<evidence type="ECO:0000256" key="3">
    <source>
        <dbReference type="ARBA" id="ARBA00022694"/>
    </source>
</evidence>
<feature type="binding site" evidence="5">
    <location>
        <position position="149"/>
    </location>
    <ligand>
        <name>substrate</name>
    </ligand>
</feature>
<keyword evidence="5" id="KW-0479">Metal-binding</keyword>
<dbReference type="GO" id="GO:0008616">
    <property type="term" value="P:tRNA queuosine(34) biosynthetic process"/>
    <property type="evidence" value="ECO:0007669"/>
    <property type="project" value="UniProtKB-UniRule"/>
</dbReference>